<evidence type="ECO:0000313" key="4">
    <source>
        <dbReference type="Proteomes" id="UP000007962"/>
    </source>
</evidence>
<dbReference type="InterPro" id="IPR002347">
    <property type="entry name" value="SDR_fam"/>
</dbReference>
<protein>
    <submittedName>
        <fullName evidence="3">Short-chain dehydrogenase/reductase SDR</fullName>
    </submittedName>
</protein>
<evidence type="ECO:0000256" key="2">
    <source>
        <dbReference type="ARBA" id="ARBA00023002"/>
    </source>
</evidence>
<dbReference type="HOGENOM" id="CLU_010194_1_0_11"/>
<dbReference type="PRINTS" id="PR00081">
    <property type="entry name" value="GDHRDH"/>
</dbReference>
<dbReference type="GO" id="GO:0016491">
    <property type="term" value="F:oxidoreductase activity"/>
    <property type="evidence" value="ECO:0007669"/>
    <property type="project" value="UniProtKB-KW"/>
</dbReference>
<keyword evidence="4" id="KW-1185">Reference proteome</keyword>
<dbReference type="eggNOG" id="COG1028">
    <property type="taxonomic scope" value="Bacteria"/>
</dbReference>
<dbReference type="STRING" id="471853.Bcav_1147"/>
<dbReference type="RefSeq" id="WP_015881647.1">
    <property type="nucleotide sequence ID" value="NC_012669.1"/>
</dbReference>
<name>C5C103_BEUC1</name>
<dbReference type="InterPro" id="IPR036291">
    <property type="entry name" value="NAD(P)-bd_dom_sf"/>
</dbReference>
<organism evidence="3 4">
    <name type="scientific">Beutenbergia cavernae (strain ATCC BAA-8 / DSM 12333 / CCUG 43141 / JCM 11478 / NBRC 16432 / NCIMB 13614 / HKI 0122)</name>
    <dbReference type="NCBI Taxonomy" id="471853"/>
    <lineage>
        <taxon>Bacteria</taxon>
        <taxon>Bacillati</taxon>
        <taxon>Actinomycetota</taxon>
        <taxon>Actinomycetes</taxon>
        <taxon>Micrococcales</taxon>
        <taxon>Beutenbergiaceae</taxon>
        <taxon>Beutenbergia</taxon>
    </lineage>
</organism>
<dbReference type="PANTHER" id="PTHR24321">
    <property type="entry name" value="DEHYDROGENASES, SHORT CHAIN"/>
    <property type="match status" value="1"/>
</dbReference>
<reference evidence="3 4" key="1">
    <citation type="journal article" date="2009" name="Stand. Genomic Sci.">
        <title>Complete genome sequence of Beutenbergia cavernae type strain (HKI 0122).</title>
        <authorList>
            <person name="Land M."/>
            <person name="Pukall R."/>
            <person name="Abt B."/>
            <person name="Goker M."/>
            <person name="Rohde M."/>
            <person name="Glavina Del Rio T."/>
            <person name="Tice H."/>
            <person name="Copeland A."/>
            <person name="Cheng J.F."/>
            <person name="Lucas S."/>
            <person name="Chen F."/>
            <person name="Nolan M."/>
            <person name="Bruce D."/>
            <person name="Goodwin L."/>
            <person name="Pitluck S."/>
            <person name="Ivanova N."/>
            <person name="Mavromatis K."/>
            <person name="Ovchinnikova G."/>
            <person name="Pati A."/>
            <person name="Chen A."/>
            <person name="Palaniappan K."/>
            <person name="Hauser L."/>
            <person name="Chang Y.J."/>
            <person name="Jefferies C.C."/>
            <person name="Saunders E."/>
            <person name="Brettin T."/>
            <person name="Detter J.C."/>
            <person name="Han C."/>
            <person name="Chain P."/>
            <person name="Bristow J."/>
            <person name="Eisen J.A."/>
            <person name="Markowitz V."/>
            <person name="Hugenholtz P."/>
            <person name="Kyrpides N.C."/>
            <person name="Klenk H.P."/>
            <person name="Lapidus A."/>
        </authorList>
    </citation>
    <scope>NUCLEOTIDE SEQUENCE [LARGE SCALE GENOMIC DNA]</scope>
    <source>
        <strain evidence="4">ATCC BAA-8 / DSM 12333 / NBRC 16432</strain>
    </source>
</reference>
<dbReference type="AlphaFoldDB" id="C5C103"/>
<keyword evidence="2" id="KW-0560">Oxidoreductase</keyword>
<proteinExistence type="inferred from homology"/>
<dbReference type="KEGG" id="bcv:Bcav_1147"/>
<dbReference type="PANTHER" id="PTHR24321:SF8">
    <property type="entry name" value="ESTRADIOL 17-BETA-DEHYDROGENASE 8-RELATED"/>
    <property type="match status" value="1"/>
</dbReference>
<accession>C5C103</accession>
<evidence type="ECO:0000313" key="3">
    <source>
        <dbReference type="EMBL" id="ACQ79407.1"/>
    </source>
</evidence>
<dbReference type="Proteomes" id="UP000007962">
    <property type="component" value="Chromosome"/>
</dbReference>
<dbReference type="SUPFAM" id="SSF51735">
    <property type="entry name" value="NAD(P)-binding Rossmann-fold domains"/>
    <property type="match status" value="1"/>
</dbReference>
<dbReference type="EMBL" id="CP001618">
    <property type="protein sequence ID" value="ACQ79407.1"/>
    <property type="molecule type" value="Genomic_DNA"/>
</dbReference>
<evidence type="ECO:0000256" key="1">
    <source>
        <dbReference type="ARBA" id="ARBA00006484"/>
    </source>
</evidence>
<dbReference type="Gene3D" id="3.40.50.720">
    <property type="entry name" value="NAD(P)-binding Rossmann-like Domain"/>
    <property type="match status" value="1"/>
</dbReference>
<comment type="similarity">
    <text evidence="1">Belongs to the short-chain dehydrogenases/reductases (SDR) family.</text>
</comment>
<sequence>MNALTSPHTDRRYVVTGSTGGIGGALRDLLTASGAEVIGVDLLDAEVTADLATPDGRRSLVADVRRLSGGRIDGVAAVAGVGALDPVTVRLNYFGTLATLDGLGPLLTASDAPRVTVVSSLASIVPTDRRVVAACLAGNETRAVAAAERVIAKGRGRIVYGSTKLALNRWLRRHAVGRDWAGAGIPLNAVAPGVVDTAAAHEMVLGDPDERRATVAIMPQPLGFPGPVDGVASALAWQLGRDNTFMTGQVAFVDGGADAVLRQDGPVRPTWRDTVRLTRRYLAARRQGRSAPADA</sequence>
<dbReference type="Pfam" id="PF13561">
    <property type="entry name" value="adh_short_C2"/>
    <property type="match status" value="1"/>
</dbReference>
<dbReference type="OrthoDB" id="3676637at2"/>
<gene>
    <name evidence="3" type="ordered locus">Bcav_1147</name>
</gene>